<dbReference type="InterPro" id="IPR036866">
    <property type="entry name" value="RibonucZ/Hydroxyglut_hydro"/>
</dbReference>
<dbReference type="RefSeq" id="WP_171161145.1">
    <property type="nucleotide sequence ID" value="NZ_CP053073.1"/>
</dbReference>
<dbReference type="InterPro" id="IPR001279">
    <property type="entry name" value="Metallo-B-lactamas"/>
</dbReference>
<dbReference type="Gene3D" id="3.60.15.10">
    <property type="entry name" value="Ribonuclease Z/Hydroxyacylglutathione hydrolase-like"/>
    <property type="match status" value="1"/>
</dbReference>
<dbReference type="Pfam" id="PF12706">
    <property type="entry name" value="Lactamase_B_2"/>
    <property type="match status" value="1"/>
</dbReference>
<dbReference type="PANTHER" id="PTHR47619">
    <property type="entry name" value="METALLO-HYDROLASE YYCJ-RELATED"/>
    <property type="match status" value="1"/>
</dbReference>
<dbReference type="GO" id="GO:0016787">
    <property type="term" value="F:hydrolase activity"/>
    <property type="evidence" value="ECO:0007669"/>
    <property type="project" value="UniProtKB-KW"/>
</dbReference>
<dbReference type="InParanoid" id="A0A6M4H5E5"/>
<organism evidence="2 3">
    <name type="scientific">Usitatibacter palustris</name>
    <dbReference type="NCBI Taxonomy" id="2732487"/>
    <lineage>
        <taxon>Bacteria</taxon>
        <taxon>Pseudomonadati</taxon>
        <taxon>Pseudomonadota</taxon>
        <taxon>Betaproteobacteria</taxon>
        <taxon>Nitrosomonadales</taxon>
        <taxon>Usitatibacteraceae</taxon>
        <taxon>Usitatibacter</taxon>
    </lineage>
</organism>
<evidence type="ECO:0000313" key="3">
    <source>
        <dbReference type="Proteomes" id="UP000503096"/>
    </source>
</evidence>
<reference evidence="2 3" key="1">
    <citation type="submission" date="2020-04" db="EMBL/GenBank/DDBJ databases">
        <title>Usitatibacter rugosus gen. nov., sp. nov. and Usitatibacter palustris sp. nov., novel members of Usitatibacteraceae fam. nov. within the order Nitrosomonadales isolated from soil.</title>
        <authorList>
            <person name="Huber K.J."/>
            <person name="Neumann-Schaal M."/>
            <person name="Geppert A."/>
            <person name="Luckner M."/>
            <person name="Wanner G."/>
            <person name="Overmann J."/>
        </authorList>
    </citation>
    <scope>NUCLEOTIDE SEQUENCE [LARGE SCALE GENOMIC DNA]</scope>
    <source>
        <strain evidence="2 3">Swamp67</strain>
    </source>
</reference>
<feature type="domain" description="Metallo-beta-lactamase" evidence="1">
    <location>
        <begin position="11"/>
        <end position="188"/>
    </location>
</feature>
<dbReference type="EMBL" id="CP053073">
    <property type="protein sequence ID" value="QJR14385.1"/>
    <property type="molecule type" value="Genomic_DNA"/>
</dbReference>
<dbReference type="SUPFAM" id="SSF56281">
    <property type="entry name" value="Metallo-hydrolase/oxidoreductase"/>
    <property type="match status" value="1"/>
</dbReference>
<dbReference type="InterPro" id="IPR052533">
    <property type="entry name" value="WalJ/YycJ-like"/>
</dbReference>
<accession>A0A6M4H5E5</accession>
<dbReference type="AlphaFoldDB" id="A0A6M4H5E5"/>
<gene>
    <name evidence="2" type="primary">yycJ</name>
    <name evidence="2" type="ORF">DSM104440_01181</name>
</gene>
<keyword evidence="2" id="KW-0378">Hydrolase</keyword>
<keyword evidence="3" id="KW-1185">Reference proteome</keyword>
<dbReference type="Proteomes" id="UP000503096">
    <property type="component" value="Chromosome"/>
</dbReference>
<dbReference type="KEGG" id="upl:DSM104440_01181"/>
<proteinExistence type="predicted"/>
<name>A0A6M4H5E5_9PROT</name>
<evidence type="ECO:0000313" key="2">
    <source>
        <dbReference type="EMBL" id="QJR14385.1"/>
    </source>
</evidence>
<sequence>MRFSSLGSGSLGNALVVERGTTRVMMDCGFSITETKRRLERAGLAPADLTAIVVTHEHDDHLGGVAAFAKRFAVPVYLTRGTAQWLPDDFPRVLIRLIDSHTVFAIGELQVEPFAVPHDAREPVQYVFGDGASRIGVVTDLGTPTQHVAEKLTGCDALVLECNHDRDMLMNGPYTPSLKLRVGGRFGHLSNADAAALLAHLDRSRMKHVIAAHLSQQNNTRALAAAALAQAMGCEESWIGIAAQDEGFAWRDV</sequence>
<protein>
    <submittedName>
        <fullName evidence="2">Metallo-hydrolase YycJ</fullName>
        <ecNumber evidence="2">3.-.-.-</ecNumber>
    </submittedName>
</protein>
<evidence type="ECO:0000259" key="1">
    <source>
        <dbReference type="SMART" id="SM00849"/>
    </source>
</evidence>
<dbReference type="SMART" id="SM00849">
    <property type="entry name" value="Lactamase_B"/>
    <property type="match status" value="1"/>
</dbReference>
<dbReference type="PANTHER" id="PTHR47619:SF1">
    <property type="entry name" value="EXODEOXYRIBONUCLEASE WALJ"/>
    <property type="match status" value="1"/>
</dbReference>
<dbReference type="EC" id="3.-.-.-" evidence="2"/>